<gene>
    <name evidence="2" type="ordered locus">Ornrh_0620</name>
</gene>
<protein>
    <submittedName>
        <fullName evidence="2">Uncharacterized protein</fullName>
    </submittedName>
</protein>
<evidence type="ECO:0000313" key="3">
    <source>
        <dbReference type="Proteomes" id="UP000006051"/>
    </source>
</evidence>
<dbReference type="HOGENOM" id="CLU_1275638_0_0_10"/>
<evidence type="ECO:0000256" key="1">
    <source>
        <dbReference type="SAM" id="SignalP"/>
    </source>
</evidence>
<dbReference type="KEGG" id="orh:Ornrh_0620"/>
<organism evidence="2 3">
    <name type="scientific">Ornithobacterium rhinotracheale (strain ATCC 51463 / DSM 15997 / CCUG 23171 / CIP 104009 / LMG 9086)</name>
    <dbReference type="NCBI Taxonomy" id="867902"/>
    <lineage>
        <taxon>Bacteria</taxon>
        <taxon>Pseudomonadati</taxon>
        <taxon>Bacteroidota</taxon>
        <taxon>Flavobacteriia</taxon>
        <taxon>Flavobacteriales</taxon>
        <taxon>Weeksellaceae</taxon>
        <taxon>Ornithobacterium</taxon>
    </lineage>
</organism>
<sequence length="216" mass="24278">MQIYKQNRNFLKLNFMKKTLLLMSLLPLAVFAQEKGRVGINEGDPKATLEISVSKENESTKTKEGILIPRVSRQRAADMGSDVTESTLIYVDDISNGSLTGTTFLVNEKGFYFFKDKVWRKIEGTSTFTRNVRTASELTVTVLPTDYFIYIERATKVNFPTPNEANKGQTVCLYSPDTSPDLADHAHFIGQYQTLQEGITSCYISTGKKWLNSSGF</sequence>
<dbReference type="STRING" id="867902.Ornrh_0620"/>
<dbReference type="eggNOG" id="ENOG50341NA">
    <property type="taxonomic scope" value="Bacteria"/>
</dbReference>
<name>I3ZYN7_ORNRL</name>
<dbReference type="AlphaFoldDB" id="I3ZYN7"/>
<feature type="signal peptide" evidence="1">
    <location>
        <begin position="1"/>
        <end position="32"/>
    </location>
</feature>
<accession>I3ZYN7</accession>
<proteinExistence type="predicted"/>
<keyword evidence="3" id="KW-1185">Reference proteome</keyword>
<dbReference type="PATRIC" id="fig|867902.3.peg.608"/>
<evidence type="ECO:0000313" key="2">
    <source>
        <dbReference type="EMBL" id="AFL96821.1"/>
    </source>
</evidence>
<keyword evidence="1" id="KW-0732">Signal</keyword>
<dbReference type="EMBL" id="CP003283">
    <property type="protein sequence ID" value="AFL96821.1"/>
    <property type="molecule type" value="Genomic_DNA"/>
</dbReference>
<dbReference type="Proteomes" id="UP000006051">
    <property type="component" value="Chromosome"/>
</dbReference>
<feature type="chain" id="PRO_5003685140" evidence="1">
    <location>
        <begin position="33"/>
        <end position="216"/>
    </location>
</feature>
<reference evidence="2 3" key="1">
    <citation type="submission" date="2012-06" db="EMBL/GenBank/DDBJ databases">
        <title>The complete genome of Ornithobacterium rhinotracheale DSM 15997.</title>
        <authorList>
            <consortium name="US DOE Joint Genome Institute (JGI-PGF)"/>
            <person name="Lucas S."/>
            <person name="Copeland A."/>
            <person name="Lapidus A."/>
            <person name="Goodwin L."/>
            <person name="Pitluck S."/>
            <person name="Peters L."/>
            <person name="Mikhailova N."/>
            <person name="Teshima H."/>
            <person name="Kyrpides N."/>
            <person name="Mavromatis K."/>
            <person name="Pagani I."/>
            <person name="Ivanova N."/>
            <person name="Ovchinnikova G."/>
            <person name="Zeytun A."/>
            <person name="Detter J.C."/>
            <person name="Han C."/>
            <person name="Land M."/>
            <person name="Hauser L."/>
            <person name="Markowitz V."/>
            <person name="Cheng J.-F."/>
            <person name="Hugenholtz P."/>
            <person name="Woyke T."/>
            <person name="Wu D."/>
            <person name="Lang E."/>
            <person name="Kopitz M."/>
            <person name="Brambilla E."/>
            <person name="Klenk H.-P."/>
            <person name="Eisen J.A."/>
        </authorList>
    </citation>
    <scope>NUCLEOTIDE SEQUENCE [LARGE SCALE GENOMIC DNA]</scope>
    <source>
        <strain evidence="3">ATCC 51463 / DSM 15997 / CCUG 23171 / LMG 9086</strain>
    </source>
</reference>